<name>A0A9J6PAU4_9PROT</name>
<accession>A0A9J6PAU4</accession>
<dbReference type="RefSeq" id="WP_269332212.1">
    <property type="nucleotide sequence ID" value="NZ_JAMZFT010000002.1"/>
</dbReference>
<gene>
    <name evidence="2" type="ORF">NJQ99_07500</name>
</gene>
<keyword evidence="1" id="KW-0812">Transmembrane</keyword>
<dbReference type="Proteomes" id="UP001055804">
    <property type="component" value="Unassembled WGS sequence"/>
</dbReference>
<comment type="caution">
    <text evidence="2">The sequence shown here is derived from an EMBL/GenBank/DDBJ whole genome shotgun (WGS) entry which is preliminary data.</text>
</comment>
<evidence type="ECO:0000313" key="3">
    <source>
        <dbReference type="Proteomes" id="UP001055804"/>
    </source>
</evidence>
<keyword evidence="3" id="KW-1185">Reference proteome</keyword>
<dbReference type="AlphaFoldDB" id="A0A9J6PAU4"/>
<evidence type="ECO:0000256" key="1">
    <source>
        <dbReference type="SAM" id="Phobius"/>
    </source>
</evidence>
<evidence type="ECO:0000313" key="2">
    <source>
        <dbReference type="EMBL" id="MCP1336245.1"/>
    </source>
</evidence>
<proteinExistence type="predicted"/>
<reference evidence="2" key="1">
    <citation type="submission" date="2022-06" db="EMBL/GenBank/DDBJ databases">
        <title>Isolation and Genomics of Futiania mangrovii gen. nov., sp. nov., a Rare and Metabolically-versatile member in the Class Alphaproteobacteria.</title>
        <authorList>
            <person name="Liu L."/>
            <person name="Huang W.-C."/>
            <person name="Pan J."/>
            <person name="Li J."/>
            <person name="Huang Y."/>
            <person name="Du H."/>
            <person name="Liu Y."/>
            <person name="Li M."/>
        </authorList>
    </citation>
    <scope>NUCLEOTIDE SEQUENCE</scope>
    <source>
        <strain evidence="2">FT118</strain>
    </source>
</reference>
<keyword evidence="1" id="KW-0472">Membrane</keyword>
<dbReference type="EMBL" id="JAMZFT010000002">
    <property type="protein sequence ID" value="MCP1336245.1"/>
    <property type="molecule type" value="Genomic_DNA"/>
</dbReference>
<sequence>MPDLAAVTVRAGAVPGGDNASHAAAQRLRARIARPAAGGPRMSVLLSLVLLCAGVALILPRTADSLPGASPAPSFGTTASGPGRDMAAAGPDTLAALARLAQPAADLLAGTGEPAVRPVRRGTVVTDLTRRVIPRLPAAPAFPEEFLPTPVIEARLAEAEAVLTAAEAAVFEARRTLGATRRMVADRPDAADRLRATQAAVAAGEGARVRAEAAWSVPAAQLEARRIEVEREFGARAEGGRRYP</sequence>
<organism evidence="2 3">
    <name type="scientific">Futiania mangrovi</name>
    <dbReference type="NCBI Taxonomy" id="2959716"/>
    <lineage>
        <taxon>Bacteria</taxon>
        <taxon>Pseudomonadati</taxon>
        <taxon>Pseudomonadota</taxon>
        <taxon>Alphaproteobacteria</taxon>
        <taxon>Futianiales</taxon>
        <taxon>Futianiaceae</taxon>
        <taxon>Futiania</taxon>
    </lineage>
</organism>
<feature type="transmembrane region" description="Helical" evidence="1">
    <location>
        <begin position="42"/>
        <end position="59"/>
    </location>
</feature>
<keyword evidence="1" id="KW-1133">Transmembrane helix</keyword>
<protein>
    <submittedName>
        <fullName evidence="2">Uncharacterized protein</fullName>
    </submittedName>
</protein>